<name>A0A8T0A209_9BILA</name>
<reference evidence="2" key="1">
    <citation type="journal article" date="2020" name="Ecol. Evol.">
        <title>Genome structure and content of the rice root-knot nematode (Meloidogyne graminicola).</title>
        <authorList>
            <person name="Phan N.T."/>
            <person name="Danchin E.G.J."/>
            <person name="Klopp C."/>
            <person name="Perfus-Barbeoch L."/>
            <person name="Kozlowski D.K."/>
            <person name="Koutsovoulos G.D."/>
            <person name="Lopez-Roques C."/>
            <person name="Bouchez O."/>
            <person name="Zahm M."/>
            <person name="Besnard G."/>
            <person name="Bellafiore S."/>
        </authorList>
    </citation>
    <scope>NUCLEOTIDE SEQUENCE</scope>
    <source>
        <strain evidence="2">VN-18</strain>
    </source>
</reference>
<dbReference type="Proteomes" id="UP000605970">
    <property type="component" value="Unassembled WGS sequence"/>
</dbReference>
<evidence type="ECO:0000256" key="1">
    <source>
        <dbReference type="SAM" id="Phobius"/>
    </source>
</evidence>
<evidence type="ECO:0000313" key="3">
    <source>
        <dbReference type="Proteomes" id="UP000605970"/>
    </source>
</evidence>
<keyword evidence="3" id="KW-1185">Reference proteome</keyword>
<accession>A0A8T0A209</accession>
<proteinExistence type="predicted"/>
<organism evidence="2 3">
    <name type="scientific">Meloidogyne graminicola</name>
    <dbReference type="NCBI Taxonomy" id="189291"/>
    <lineage>
        <taxon>Eukaryota</taxon>
        <taxon>Metazoa</taxon>
        <taxon>Ecdysozoa</taxon>
        <taxon>Nematoda</taxon>
        <taxon>Chromadorea</taxon>
        <taxon>Rhabditida</taxon>
        <taxon>Tylenchina</taxon>
        <taxon>Tylenchomorpha</taxon>
        <taxon>Tylenchoidea</taxon>
        <taxon>Meloidogynidae</taxon>
        <taxon>Meloidogyninae</taxon>
        <taxon>Meloidogyne</taxon>
    </lineage>
</organism>
<keyword evidence="1" id="KW-0812">Transmembrane</keyword>
<comment type="caution">
    <text evidence="2">The sequence shown here is derived from an EMBL/GenBank/DDBJ whole genome shotgun (WGS) entry which is preliminary data.</text>
</comment>
<evidence type="ECO:0000313" key="2">
    <source>
        <dbReference type="EMBL" id="KAF7639847.1"/>
    </source>
</evidence>
<gene>
    <name evidence="2" type="ORF">Mgra_00000767</name>
</gene>
<dbReference type="EMBL" id="JABEBT010000003">
    <property type="protein sequence ID" value="KAF7639847.1"/>
    <property type="molecule type" value="Genomic_DNA"/>
</dbReference>
<protein>
    <submittedName>
        <fullName evidence="2">Uncharacterized protein</fullName>
    </submittedName>
</protein>
<sequence length="86" mass="9879">MAEYVAKNGPGSEEVARQQIEMILALYFCLKVVNFVIITNIGYSTKFKIVFIFQVGLDISPFDKCLEKKNLALKRLFRFISILKTL</sequence>
<keyword evidence="1" id="KW-0472">Membrane</keyword>
<keyword evidence="1" id="KW-1133">Transmembrane helix</keyword>
<dbReference type="AlphaFoldDB" id="A0A8T0A209"/>
<feature type="transmembrane region" description="Helical" evidence="1">
    <location>
        <begin position="20"/>
        <end position="43"/>
    </location>
</feature>